<evidence type="ECO:0000313" key="3">
    <source>
        <dbReference type="EMBL" id="ORX86127.1"/>
    </source>
</evidence>
<comment type="caution">
    <text evidence="3">The sequence shown here is derived from an EMBL/GenBank/DDBJ whole genome shotgun (WGS) entry which is preliminary data.</text>
</comment>
<dbReference type="InterPro" id="IPR000073">
    <property type="entry name" value="AB_hydrolase_1"/>
</dbReference>
<accession>A0A1Y1XK39</accession>
<dbReference type="AlphaFoldDB" id="A0A1Y1XK39"/>
<feature type="transmembrane region" description="Helical" evidence="1">
    <location>
        <begin position="148"/>
        <end position="167"/>
    </location>
</feature>
<feature type="domain" description="AB hydrolase-1" evidence="2">
    <location>
        <begin position="207"/>
        <end position="318"/>
    </location>
</feature>
<dbReference type="SUPFAM" id="SSF53474">
    <property type="entry name" value="alpha/beta-Hydrolases"/>
    <property type="match status" value="1"/>
</dbReference>
<protein>
    <recommendedName>
        <fullName evidence="2">AB hydrolase-1 domain-containing protein</fullName>
    </recommendedName>
</protein>
<name>A0A1Y1XK39_9FUNG</name>
<dbReference type="OrthoDB" id="408373at2759"/>
<sequence length="467" mass="53907">MENSVAMTDITEATDVKILLNHVDISDSSDILNGERSKNDINLDIATEITDTTEIGIPIDLQDSEISIEQDCATSVEECNNLVKKEIKDAFKKTNSEDTLKKINSKIDFEKTKNKEDIEININDNEMENENEKNTKNKKISIKNIIKFILKAILWIISLLLLVHIFYNIMCNIIENQKLDTYYYGREVDVNGHKMVIEITGENNEQTIVLLPGYSVPSPVLYYKPIAETFSKNYKVITIEPFGYGLSEMVEEERTVEQISSEIHTCLQQLKIDKYYLMGHFIGGIYSTYLMNKYPKEIIGFIGLDNTVPKFEEYDKSDPEILGKTSRNINILNILGISRLQSLIKPTNLYVPLTDTYKYSNDEKDMFRNFYIHKGFNKLVREEGYNLRKNLAVIHDMKFPKNITSIQFLSTSNNEKYPNYKQIHIDVGKESISNEVDVLKGDSDNFLFIHRDDILKKINDMTKSINE</sequence>
<dbReference type="Pfam" id="PF00561">
    <property type="entry name" value="Abhydrolase_1"/>
    <property type="match status" value="1"/>
</dbReference>
<keyword evidence="4" id="KW-1185">Reference proteome</keyword>
<reference evidence="3 4" key="1">
    <citation type="submission" date="2016-08" db="EMBL/GenBank/DDBJ databases">
        <title>A Parts List for Fungal Cellulosomes Revealed by Comparative Genomics.</title>
        <authorList>
            <consortium name="DOE Joint Genome Institute"/>
            <person name="Haitjema C.H."/>
            <person name="Gilmore S.P."/>
            <person name="Henske J.K."/>
            <person name="Solomon K.V."/>
            <person name="De Groot R."/>
            <person name="Kuo A."/>
            <person name="Mondo S.J."/>
            <person name="Salamov A.A."/>
            <person name="Labutti K."/>
            <person name="Zhao Z."/>
            <person name="Chiniquy J."/>
            <person name="Barry K."/>
            <person name="Brewer H.M."/>
            <person name="Purvine S.O."/>
            <person name="Wright A.T."/>
            <person name="Boxma B."/>
            <person name="Van Alen T."/>
            <person name="Hackstein J.H."/>
            <person name="Baker S.E."/>
            <person name="Grigoriev I.V."/>
            <person name="O'Malley M.A."/>
        </authorList>
    </citation>
    <scope>NUCLEOTIDE SEQUENCE [LARGE SCALE GENOMIC DNA]</scope>
    <source>
        <strain evidence="3 4">S4</strain>
    </source>
</reference>
<gene>
    <name evidence="3" type="ORF">BCR32DRAFT_275672</name>
</gene>
<dbReference type="InterPro" id="IPR029058">
    <property type="entry name" value="AB_hydrolase_fold"/>
</dbReference>
<keyword evidence="1" id="KW-0472">Membrane</keyword>
<evidence type="ECO:0000313" key="4">
    <source>
        <dbReference type="Proteomes" id="UP000193944"/>
    </source>
</evidence>
<proteinExistence type="predicted"/>
<evidence type="ECO:0000259" key="2">
    <source>
        <dbReference type="Pfam" id="PF00561"/>
    </source>
</evidence>
<evidence type="ECO:0000256" key="1">
    <source>
        <dbReference type="SAM" id="Phobius"/>
    </source>
</evidence>
<organism evidence="3 4">
    <name type="scientific">Anaeromyces robustus</name>
    <dbReference type="NCBI Taxonomy" id="1754192"/>
    <lineage>
        <taxon>Eukaryota</taxon>
        <taxon>Fungi</taxon>
        <taxon>Fungi incertae sedis</taxon>
        <taxon>Chytridiomycota</taxon>
        <taxon>Chytridiomycota incertae sedis</taxon>
        <taxon>Neocallimastigomycetes</taxon>
        <taxon>Neocallimastigales</taxon>
        <taxon>Neocallimastigaceae</taxon>
        <taxon>Anaeromyces</taxon>
    </lineage>
</organism>
<dbReference type="EMBL" id="MCFG01000025">
    <property type="protein sequence ID" value="ORX86127.1"/>
    <property type="molecule type" value="Genomic_DNA"/>
</dbReference>
<reference evidence="3 4" key="2">
    <citation type="submission" date="2016-08" db="EMBL/GenBank/DDBJ databases">
        <title>Pervasive Adenine N6-methylation of Active Genes in Fungi.</title>
        <authorList>
            <consortium name="DOE Joint Genome Institute"/>
            <person name="Mondo S.J."/>
            <person name="Dannebaum R.O."/>
            <person name="Kuo R.C."/>
            <person name="Labutti K."/>
            <person name="Haridas S."/>
            <person name="Kuo A."/>
            <person name="Salamov A."/>
            <person name="Ahrendt S.R."/>
            <person name="Lipzen A."/>
            <person name="Sullivan W."/>
            <person name="Andreopoulos W.B."/>
            <person name="Clum A."/>
            <person name="Lindquist E."/>
            <person name="Daum C."/>
            <person name="Ramamoorthy G.K."/>
            <person name="Gryganskyi A."/>
            <person name="Culley D."/>
            <person name="Magnuson J.K."/>
            <person name="James T.Y."/>
            <person name="O'Malley M.A."/>
            <person name="Stajich J.E."/>
            <person name="Spatafora J.W."/>
            <person name="Visel A."/>
            <person name="Grigoriev I.V."/>
        </authorList>
    </citation>
    <scope>NUCLEOTIDE SEQUENCE [LARGE SCALE GENOMIC DNA]</scope>
    <source>
        <strain evidence="3 4">S4</strain>
    </source>
</reference>
<keyword evidence="1" id="KW-1133">Transmembrane helix</keyword>
<keyword evidence="1" id="KW-0812">Transmembrane</keyword>
<dbReference type="Proteomes" id="UP000193944">
    <property type="component" value="Unassembled WGS sequence"/>
</dbReference>
<dbReference type="Gene3D" id="3.40.50.1820">
    <property type="entry name" value="alpha/beta hydrolase"/>
    <property type="match status" value="1"/>
</dbReference>